<reference evidence="4" key="1">
    <citation type="submission" date="2016-10" db="EMBL/GenBank/DDBJ databases">
        <authorList>
            <person name="Varghese N."/>
            <person name="Submissions S."/>
        </authorList>
    </citation>
    <scope>NUCLEOTIDE SEQUENCE [LARGE SCALE GENOMIC DNA]</scope>
    <source>
        <strain evidence="4">DSM 16522</strain>
    </source>
</reference>
<organism evidence="3 4">
    <name type="scientific">Xenorhabdus japonica</name>
    <dbReference type="NCBI Taxonomy" id="53341"/>
    <lineage>
        <taxon>Bacteria</taxon>
        <taxon>Pseudomonadati</taxon>
        <taxon>Pseudomonadota</taxon>
        <taxon>Gammaproteobacteria</taxon>
        <taxon>Enterobacterales</taxon>
        <taxon>Morganellaceae</taxon>
        <taxon>Xenorhabdus</taxon>
    </lineage>
</organism>
<gene>
    <name evidence="3" type="ORF">SAMN05421579_1771</name>
</gene>
<sequence length="382" mass="44591">MKELLQNHPNNRRFPVNGFRIIKNILKERKGVAFLKPVQAVGLIILWVVTFLLSVLTLVITVLIFDTNNMPSGGYLLWASLIGLNSLGIYLSIYSFQRIKNLPITEQKHYYSQAKCSVLPEEKRQALRLHIVSCYYDGFWTETLEHYPLKSSVSHDNYQYRLLPLSDAKPHQSEVYKNWGILNEKDYWKILHELWAGMHSERFAVDAVFTDGEMFKVLGSLIEEQPEYVQQCSRSINGHPPALLWGFDLWRAIVLSRNCFAAGYISEETAWKNILKTADYVYEIFDSFDAFHTNYRLGNAYWSRDFDTVKGRLKEFLFYKEHCDWPIAQLPWPNAKGIFIEQYMKDGFADVVNSLLRDQMEGSFDDEIMDEDSSHTEIRVLH</sequence>
<dbReference type="RefSeq" id="WP_092521574.1">
    <property type="nucleotide sequence ID" value="NZ_CAWRAH010000008.1"/>
</dbReference>
<dbReference type="AlphaFoldDB" id="A0A1I5EJR2"/>
<dbReference type="OrthoDB" id="787383at2"/>
<keyword evidence="4" id="KW-1185">Reference proteome</keyword>
<evidence type="ECO:0000313" key="4">
    <source>
        <dbReference type="Proteomes" id="UP000199011"/>
    </source>
</evidence>
<dbReference type="Pfam" id="PF06889">
    <property type="entry name" value="DUF1266"/>
    <property type="match status" value="1"/>
</dbReference>
<evidence type="ECO:0000259" key="2">
    <source>
        <dbReference type="Pfam" id="PF06889"/>
    </source>
</evidence>
<dbReference type="InterPro" id="IPR009677">
    <property type="entry name" value="DUF1266"/>
</dbReference>
<evidence type="ECO:0000313" key="3">
    <source>
        <dbReference type="EMBL" id="SFO11630.1"/>
    </source>
</evidence>
<dbReference type="EMBL" id="FOVO01000077">
    <property type="protein sequence ID" value="SFO11630.1"/>
    <property type="molecule type" value="Genomic_DNA"/>
</dbReference>
<feature type="transmembrane region" description="Helical" evidence="1">
    <location>
        <begin position="40"/>
        <end position="65"/>
    </location>
</feature>
<accession>A0A1I5EJR2</accession>
<keyword evidence="1" id="KW-0472">Membrane</keyword>
<feature type="domain" description="DUF1266" evidence="2">
    <location>
        <begin position="176"/>
        <end position="332"/>
    </location>
</feature>
<evidence type="ECO:0000256" key="1">
    <source>
        <dbReference type="SAM" id="Phobius"/>
    </source>
</evidence>
<dbReference type="Proteomes" id="UP000199011">
    <property type="component" value="Unassembled WGS sequence"/>
</dbReference>
<keyword evidence="1" id="KW-0812">Transmembrane</keyword>
<name>A0A1I5EJR2_9GAMM</name>
<dbReference type="STRING" id="53341.SAMN05421579_1771"/>
<proteinExistence type="predicted"/>
<protein>
    <recommendedName>
        <fullName evidence="2">DUF1266 domain-containing protein</fullName>
    </recommendedName>
</protein>
<feature type="transmembrane region" description="Helical" evidence="1">
    <location>
        <begin position="77"/>
        <end position="96"/>
    </location>
</feature>
<keyword evidence="1" id="KW-1133">Transmembrane helix</keyword>